<accession>G9GIZ9</accession>
<feature type="non-terminal residue" evidence="1">
    <location>
        <position position="1"/>
    </location>
</feature>
<keyword evidence="1" id="KW-0150">Chloroplast</keyword>
<feature type="non-terminal residue" evidence="1">
    <location>
        <position position="32"/>
    </location>
</feature>
<proteinExistence type="predicted"/>
<organism evidence="1">
    <name type="scientific">uncultured Streptophyta</name>
    <dbReference type="NCBI Taxonomy" id="260559"/>
    <lineage>
        <taxon>Eukaryota</taxon>
        <taxon>Viridiplantae</taxon>
        <taxon>Streptophyta</taxon>
        <taxon>environmental samples</taxon>
    </lineage>
</organism>
<gene>
    <name evidence="1" type="primary">rbcL</name>
</gene>
<geneLocation type="chloroplast" evidence="1"/>
<sequence length="32" mass="3472">PGVPPGRTAGAAVAAESSNWYMDNCVDRWTYE</sequence>
<name>G9GIZ9_9VIRI</name>
<keyword evidence="1" id="KW-0934">Plastid</keyword>
<evidence type="ECO:0000313" key="1">
    <source>
        <dbReference type="EMBL" id="AEU27837.1"/>
    </source>
</evidence>
<reference evidence="1" key="1">
    <citation type="journal article" date="2011" name="Nature">
        <title>Antibiotic resistance is ancient.</title>
        <authorList>
            <person name="D'Costa V.M."/>
            <person name="King C.E."/>
            <person name="Kalan L."/>
            <person name="Morar M."/>
            <person name="Sung W.W."/>
            <person name="Schwarz C."/>
            <person name="Froese D."/>
            <person name="Zazula G."/>
            <person name="Calmels F."/>
            <person name="Debruyne R."/>
            <person name="Golding G.B."/>
            <person name="Poinar H.N."/>
            <person name="Wright G.D."/>
        </authorList>
    </citation>
    <scope>NUCLEOTIDE SEQUENCE</scope>
</reference>
<dbReference type="EMBL" id="JN323819">
    <property type="protein sequence ID" value="AEU27837.1"/>
    <property type="molecule type" value="Genomic_DNA"/>
</dbReference>
<dbReference type="AlphaFoldDB" id="G9GIZ9"/>
<protein>
    <submittedName>
        <fullName evidence="1">Ribulose-1,5-bisphosphate carboxylase/oxygenase large subunit</fullName>
    </submittedName>
</protein>